<dbReference type="SUPFAM" id="SSF103473">
    <property type="entry name" value="MFS general substrate transporter"/>
    <property type="match status" value="1"/>
</dbReference>
<keyword evidence="8" id="KW-0997">Cell inner membrane</keyword>
<dbReference type="NCBIfam" id="TIGR00710">
    <property type="entry name" value="efflux_Bcr_CflA"/>
    <property type="match status" value="1"/>
</dbReference>
<dbReference type="GO" id="GO:0042910">
    <property type="term" value="F:xenobiotic transmembrane transporter activity"/>
    <property type="evidence" value="ECO:0007669"/>
    <property type="project" value="InterPro"/>
</dbReference>
<protein>
    <recommendedName>
        <fullName evidence="8">Bcr/CflA family efflux transporter</fullName>
    </recommendedName>
</protein>
<comment type="subcellular location">
    <subcellularLocation>
        <location evidence="8">Cell inner membrane</location>
        <topology evidence="8">Multi-pass membrane protein</topology>
    </subcellularLocation>
    <subcellularLocation>
        <location evidence="1">Cell membrane</location>
        <topology evidence="1">Multi-pass membrane protein</topology>
    </subcellularLocation>
</comment>
<dbReference type="GO" id="GO:1990961">
    <property type="term" value="P:xenobiotic detoxification by transmembrane export across the plasma membrane"/>
    <property type="evidence" value="ECO:0007669"/>
    <property type="project" value="InterPro"/>
</dbReference>
<dbReference type="Gene3D" id="1.20.1720.10">
    <property type="entry name" value="Multidrug resistance protein D"/>
    <property type="match status" value="1"/>
</dbReference>
<accession>A0A917JTU5</accession>
<evidence type="ECO:0000256" key="6">
    <source>
        <dbReference type="ARBA" id="ARBA00022989"/>
    </source>
</evidence>
<keyword evidence="4" id="KW-1003">Cell membrane</keyword>
<dbReference type="PANTHER" id="PTHR23501">
    <property type="entry name" value="MAJOR FACILITATOR SUPERFAMILY"/>
    <property type="match status" value="1"/>
</dbReference>
<comment type="caution">
    <text evidence="10">The sequence shown here is derived from an EMBL/GenBank/DDBJ whole genome shotgun (WGS) entry which is preliminary data.</text>
</comment>
<feature type="transmembrane region" description="Helical" evidence="8">
    <location>
        <begin position="75"/>
        <end position="94"/>
    </location>
</feature>
<dbReference type="CDD" id="cd17320">
    <property type="entry name" value="MFS_MdfA_MDR_like"/>
    <property type="match status" value="1"/>
</dbReference>
<feature type="transmembrane region" description="Helical" evidence="8">
    <location>
        <begin position="367"/>
        <end position="389"/>
    </location>
</feature>
<feature type="transmembrane region" description="Helical" evidence="8">
    <location>
        <begin position="251"/>
        <end position="271"/>
    </location>
</feature>
<comment type="caution">
    <text evidence="8">Lacks conserved residue(s) required for the propagation of feature annotation.</text>
</comment>
<feature type="domain" description="Major facilitator superfamily (MFS) profile" evidence="9">
    <location>
        <begin position="7"/>
        <end position="394"/>
    </location>
</feature>
<feature type="transmembrane region" description="Helical" evidence="8">
    <location>
        <begin position="133"/>
        <end position="155"/>
    </location>
</feature>
<keyword evidence="5 8" id="KW-0812">Transmembrane</keyword>
<organism evidence="10 11">
    <name type="scientific">Legionella impletisoli</name>
    <dbReference type="NCBI Taxonomy" id="343510"/>
    <lineage>
        <taxon>Bacteria</taxon>
        <taxon>Pseudomonadati</taxon>
        <taxon>Pseudomonadota</taxon>
        <taxon>Gammaproteobacteria</taxon>
        <taxon>Legionellales</taxon>
        <taxon>Legionellaceae</taxon>
        <taxon>Legionella</taxon>
    </lineage>
</organism>
<keyword evidence="6 8" id="KW-1133">Transmembrane helix</keyword>
<dbReference type="Pfam" id="PF07690">
    <property type="entry name" value="MFS_1"/>
    <property type="match status" value="1"/>
</dbReference>
<evidence type="ECO:0000256" key="7">
    <source>
        <dbReference type="ARBA" id="ARBA00023136"/>
    </source>
</evidence>
<evidence type="ECO:0000256" key="3">
    <source>
        <dbReference type="ARBA" id="ARBA00022448"/>
    </source>
</evidence>
<dbReference type="Proteomes" id="UP000630149">
    <property type="component" value="Unassembled WGS sequence"/>
</dbReference>
<evidence type="ECO:0000256" key="2">
    <source>
        <dbReference type="ARBA" id="ARBA00006236"/>
    </source>
</evidence>
<feature type="transmembrane region" description="Helical" evidence="8">
    <location>
        <begin position="276"/>
        <end position="296"/>
    </location>
</feature>
<dbReference type="InterPro" id="IPR004812">
    <property type="entry name" value="Efflux_drug-R_Bcr/CmlA"/>
</dbReference>
<reference evidence="10" key="1">
    <citation type="journal article" date="2014" name="Int. J. Syst. Evol. Microbiol.">
        <title>Complete genome sequence of Corynebacterium casei LMG S-19264T (=DSM 44701T), isolated from a smear-ripened cheese.</title>
        <authorList>
            <consortium name="US DOE Joint Genome Institute (JGI-PGF)"/>
            <person name="Walter F."/>
            <person name="Albersmeier A."/>
            <person name="Kalinowski J."/>
            <person name="Ruckert C."/>
        </authorList>
    </citation>
    <scope>NUCLEOTIDE SEQUENCE</scope>
    <source>
        <strain evidence="10">JCM 13919</strain>
    </source>
</reference>
<feature type="transmembrane region" description="Helical" evidence="8">
    <location>
        <begin position="161"/>
        <end position="183"/>
    </location>
</feature>
<evidence type="ECO:0000256" key="5">
    <source>
        <dbReference type="ARBA" id="ARBA00022692"/>
    </source>
</evidence>
<keyword evidence="11" id="KW-1185">Reference proteome</keyword>
<dbReference type="InterPro" id="IPR011701">
    <property type="entry name" value="MFS"/>
</dbReference>
<feature type="transmembrane region" description="Helical" evidence="8">
    <location>
        <begin position="308"/>
        <end position="326"/>
    </location>
</feature>
<dbReference type="EMBL" id="BMOB01000005">
    <property type="protein sequence ID" value="GGI85683.1"/>
    <property type="molecule type" value="Genomic_DNA"/>
</dbReference>
<evidence type="ECO:0000256" key="8">
    <source>
        <dbReference type="RuleBase" id="RU365088"/>
    </source>
</evidence>
<reference evidence="10" key="2">
    <citation type="submission" date="2020-09" db="EMBL/GenBank/DDBJ databases">
        <authorList>
            <person name="Sun Q."/>
            <person name="Ohkuma M."/>
        </authorList>
    </citation>
    <scope>NUCLEOTIDE SEQUENCE</scope>
    <source>
        <strain evidence="10">JCM 13919</strain>
    </source>
</reference>
<feature type="transmembrane region" description="Helical" evidence="8">
    <location>
        <begin position="338"/>
        <end position="361"/>
    </location>
</feature>
<feature type="transmembrane region" description="Helical" evidence="8">
    <location>
        <begin position="46"/>
        <end position="63"/>
    </location>
</feature>
<dbReference type="InterPro" id="IPR020846">
    <property type="entry name" value="MFS_dom"/>
</dbReference>
<dbReference type="PANTHER" id="PTHR23501:SF191">
    <property type="entry name" value="VACUOLAR BASIC AMINO ACID TRANSPORTER 4"/>
    <property type="match status" value="1"/>
</dbReference>
<dbReference type="OrthoDB" id="5670831at2"/>
<evidence type="ECO:0000256" key="1">
    <source>
        <dbReference type="ARBA" id="ARBA00004651"/>
    </source>
</evidence>
<evidence type="ECO:0000259" key="9">
    <source>
        <dbReference type="PROSITE" id="PS50850"/>
    </source>
</evidence>
<evidence type="ECO:0000313" key="11">
    <source>
        <dbReference type="Proteomes" id="UP000630149"/>
    </source>
</evidence>
<dbReference type="GO" id="GO:0005886">
    <property type="term" value="C:plasma membrane"/>
    <property type="evidence" value="ECO:0007669"/>
    <property type="project" value="UniProtKB-SubCell"/>
</dbReference>
<dbReference type="InterPro" id="IPR036259">
    <property type="entry name" value="MFS_trans_sf"/>
</dbReference>
<feature type="transmembrane region" description="Helical" evidence="8">
    <location>
        <begin position="100"/>
        <end position="121"/>
    </location>
</feature>
<keyword evidence="3 8" id="KW-0813">Transport</keyword>
<name>A0A917JTU5_9GAMM</name>
<dbReference type="RefSeq" id="WP_131776827.1">
    <property type="nucleotide sequence ID" value="NZ_BMOB01000005.1"/>
</dbReference>
<dbReference type="PROSITE" id="PS50850">
    <property type="entry name" value="MFS"/>
    <property type="match status" value="1"/>
</dbReference>
<proteinExistence type="inferred from homology"/>
<sequence length="407" mass="44819">MHSSSPIRLTIILAPFVLALALAMDVYVPAIPLLTKLFNVSDNTMLLTLSLFMLTAGLMQLIIGPLSDSFGRKPMTYLVVYLFSLGCILCAASVGPGTLIFGRIIQAIGSCGMLVLGFTIVRDCFKGDESAKVYSYLNGIISFSPMFAPFIGSYLDIYLGWRAIFLSLLIISVFSFIALKFFLRETLPRKNRMPFSLYDTMRQYQRIFINPTFAIYNLATCFGLAYLYLFCALSPYLIIRDLHIPEARYGFYFFYMGVSFFIGSVLCSVIVERIGIYLTCVFGFIITLIGGIWMATWYISSGLTLEGFIYPMLLIGIGGTFSMGAGQGGSMWPFGDHTGTAAALGGTLRFTFSSIIGLMVISDDVASTLPLGLPAIGFSVTGLFLFIVFKAQLLQRAFRLDSSDMVS</sequence>
<feature type="transmembrane region" description="Helical" evidence="8">
    <location>
        <begin position="213"/>
        <end position="239"/>
    </location>
</feature>
<comment type="similarity">
    <text evidence="2 8">Belongs to the major facilitator superfamily. Bcr/CmlA family.</text>
</comment>
<dbReference type="AlphaFoldDB" id="A0A917JTU5"/>
<evidence type="ECO:0000256" key="4">
    <source>
        <dbReference type="ARBA" id="ARBA00022475"/>
    </source>
</evidence>
<keyword evidence="7 8" id="KW-0472">Membrane</keyword>
<gene>
    <name evidence="10" type="ORF">GCM10007966_12820</name>
</gene>
<evidence type="ECO:0000313" key="10">
    <source>
        <dbReference type="EMBL" id="GGI85683.1"/>
    </source>
</evidence>